<name>A0ACB9XQH6_CHAAC</name>
<gene>
    <name evidence="1" type="ORF">KUCAC02_001408</name>
</gene>
<comment type="caution">
    <text evidence="1">The sequence shown here is derived from an EMBL/GenBank/DDBJ whole genome shotgun (WGS) entry which is preliminary data.</text>
</comment>
<accession>A0ACB9XQH6</accession>
<evidence type="ECO:0000313" key="1">
    <source>
        <dbReference type="EMBL" id="KAI4829735.1"/>
    </source>
</evidence>
<reference evidence="1" key="1">
    <citation type="submission" date="2022-05" db="EMBL/GenBank/DDBJ databases">
        <title>Chromosome-level genome of Chaenocephalus aceratus.</title>
        <authorList>
            <person name="Park H."/>
        </authorList>
    </citation>
    <scope>NUCLEOTIDE SEQUENCE</scope>
    <source>
        <strain evidence="1">KU_202001</strain>
    </source>
</reference>
<keyword evidence="2" id="KW-1185">Reference proteome</keyword>
<evidence type="ECO:0000313" key="2">
    <source>
        <dbReference type="Proteomes" id="UP001057452"/>
    </source>
</evidence>
<proteinExistence type="predicted"/>
<dbReference type="Proteomes" id="UP001057452">
    <property type="component" value="Chromosome 3"/>
</dbReference>
<protein>
    <submittedName>
        <fullName evidence="1">Uncharacterized protein</fullName>
    </submittedName>
</protein>
<sequence>MNGASLEDDQTTGQMNGASLEDDQTTGQMNGASLEDDQTTGQMNGANENIGFLFSSCSTAELGLAFTWRLPPSLYQGGIVFSQSGSLASTIQQ</sequence>
<organism evidence="1 2">
    <name type="scientific">Chaenocephalus aceratus</name>
    <name type="common">Blackfin icefish</name>
    <name type="synonym">Chaenichthys aceratus</name>
    <dbReference type="NCBI Taxonomy" id="36190"/>
    <lineage>
        <taxon>Eukaryota</taxon>
        <taxon>Metazoa</taxon>
        <taxon>Chordata</taxon>
        <taxon>Craniata</taxon>
        <taxon>Vertebrata</taxon>
        <taxon>Euteleostomi</taxon>
        <taxon>Actinopterygii</taxon>
        <taxon>Neopterygii</taxon>
        <taxon>Teleostei</taxon>
        <taxon>Neoteleostei</taxon>
        <taxon>Acanthomorphata</taxon>
        <taxon>Eupercaria</taxon>
        <taxon>Perciformes</taxon>
        <taxon>Notothenioidei</taxon>
        <taxon>Channichthyidae</taxon>
        <taxon>Chaenocephalus</taxon>
    </lineage>
</organism>
<dbReference type="EMBL" id="CM043787">
    <property type="protein sequence ID" value="KAI4829735.1"/>
    <property type="molecule type" value="Genomic_DNA"/>
</dbReference>